<keyword evidence="1" id="KW-0479">Metal-binding</keyword>
<dbReference type="PROSITE" id="PS01358">
    <property type="entry name" value="ZF_RANBP2_1"/>
    <property type="match status" value="1"/>
</dbReference>
<evidence type="ECO:0000256" key="1">
    <source>
        <dbReference type="ARBA" id="ARBA00022723"/>
    </source>
</evidence>
<dbReference type="InterPro" id="IPR001876">
    <property type="entry name" value="Znf_RanBP2"/>
</dbReference>
<name>A0A927BNK5_STRGL</name>
<sequence>MYDACHDCQRPSWTCASCGTVNATAWSHCQECDSAIPAEALGDREEGFEMTWEEHTALMVGPRASVAATTTGTPTASTRSSPSTAARARAGRRGRSP</sequence>
<keyword evidence="2" id="KW-0863">Zinc-finger</keyword>
<protein>
    <recommendedName>
        <fullName evidence="5">RanBP2-type domain-containing protein</fullName>
    </recommendedName>
</protein>
<dbReference type="EMBL" id="JACWUS010000005">
    <property type="protein sequence ID" value="MBD2829900.1"/>
    <property type="molecule type" value="Genomic_DNA"/>
</dbReference>
<keyword evidence="3" id="KW-0862">Zinc</keyword>
<dbReference type="GO" id="GO:0008270">
    <property type="term" value="F:zinc ion binding"/>
    <property type="evidence" value="ECO:0007669"/>
    <property type="project" value="UniProtKB-KW"/>
</dbReference>
<gene>
    <name evidence="6" type="ORF">ID875_21285</name>
</gene>
<evidence type="ECO:0000313" key="6">
    <source>
        <dbReference type="EMBL" id="MBD2829900.1"/>
    </source>
</evidence>
<feature type="region of interest" description="Disordered" evidence="4">
    <location>
        <begin position="61"/>
        <end position="97"/>
    </location>
</feature>
<reference evidence="6" key="1">
    <citation type="journal article" date="2020" name="PLoS ONE">
        <title>Isolation and characterization of Streptomyces bacteriophages and Streptomyces strains encoding biosynthetic arsenals: Streptomyces strains and phages for antibiotic discovery.</title>
        <authorList>
            <person name="Montano E.T."/>
            <person name="Nideffer J.F."/>
            <person name="Brumage L."/>
            <person name="Erb M."/>
            <person name="Derman A.I."/>
            <person name="Davis J.P."/>
            <person name="Estrada E."/>
            <person name="Fu S."/>
            <person name="Le D."/>
            <person name="Vuppala A."/>
            <person name="Tran C."/>
            <person name="Luterstein E."/>
            <person name="Lakkaraju S."/>
            <person name="Panchagnula S."/>
            <person name="Ren C."/>
            <person name="Doan J."/>
            <person name="Tran S."/>
            <person name="Soriano J."/>
            <person name="Fujita Y."/>
            <person name="Gutala P."/>
            <person name="Fujii Q."/>
            <person name="Lee M."/>
            <person name="Bui A."/>
            <person name="Villarreal C."/>
            <person name="Shing S.R."/>
            <person name="Kim S."/>
            <person name="Freeman D."/>
            <person name="Racha V."/>
            <person name="Ho A."/>
            <person name="Kumar P."/>
            <person name="Falah K."/>
            <person name="Dawson T."/>
            <person name="Enustun E."/>
            <person name="Prichard A."/>
            <person name="Gomez A."/>
            <person name="Khanna K."/>
            <person name="Trigg S."/>
            <person name="Fernandez L."/>
            <person name="Pogliano K."/>
            <person name="Pogliano J."/>
        </authorList>
    </citation>
    <scope>NUCLEOTIDE SEQUENCE</scope>
    <source>
        <strain evidence="6">QF2</strain>
    </source>
</reference>
<feature type="compositionally biased region" description="Low complexity" evidence="4">
    <location>
        <begin position="67"/>
        <end position="88"/>
    </location>
</feature>
<comment type="caution">
    <text evidence="6">The sequence shown here is derived from an EMBL/GenBank/DDBJ whole genome shotgun (WGS) entry which is preliminary data.</text>
</comment>
<dbReference type="AlphaFoldDB" id="A0A927BNK5"/>
<evidence type="ECO:0000256" key="3">
    <source>
        <dbReference type="ARBA" id="ARBA00022833"/>
    </source>
</evidence>
<proteinExistence type="predicted"/>
<evidence type="ECO:0000256" key="4">
    <source>
        <dbReference type="SAM" id="MobiDB-lite"/>
    </source>
</evidence>
<feature type="domain" description="RanBP2-type" evidence="5">
    <location>
        <begin position="13"/>
        <end position="32"/>
    </location>
</feature>
<organism evidence="6">
    <name type="scientific">Streptomyces globisporus</name>
    <dbReference type="NCBI Taxonomy" id="1908"/>
    <lineage>
        <taxon>Bacteria</taxon>
        <taxon>Bacillati</taxon>
        <taxon>Actinomycetota</taxon>
        <taxon>Actinomycetes</taxon>
        <taxon>Kitasatosporales</taxon>
        <taxon>Streptomycetaceae</taxon>
        <taxon>Streptomyces</taxon>
    </lineage>
</organism>
<accession>A0A927BNK5</accession>
<evidence type="ECO:0000256" key="2">
    <source>
        <dbReference type="ARBA" id="ARBA00022771"/>
    </source>
</evidence>
<evidence type="ECO:0000259" key="5">
    <source>
        <dbReference type="PROSITE" id="PS01358"/>
    </source>
</evidence>